<keyword evidence="2" id="KW-0677">Repeat</keyword>
<organism evidence="5 6">
    <name type="scientific">Cicer arietinum</name>
    <name type="common">Chickpea</name>
    <name type="synonym">Garbanzo</name>
    <dbReference type="NCBI Taxonomy" id="3827"/>
    <lineage>
        <taxon>Eukaryota</taxon>
        <taxon>Viridiplantae</taxon>
        <taxon>Streptophyta</taxon>
        <taxon>Embryophyta</taxon>
        <taxon>Tracheophyta</taxon>
        <taxon>Spermatophyta</taxon>
        <taxon>Magnoliopsida</taxon>
        <taxon>eudicotyledons</taxon>
        <taxon>Gunneridae</taxon>
        <taxon>Pentapetalae</taxon>
        <taxon>rosids</taxon>
        <taxon>fabids</taxon>
        <taxon>Fabales</taxon>
        <taxon>Fabaceae</taxon>
        <taxon>Papilionoideae</taxon>
        <taxon>50 kb inversion clade</taxon>
        <taxon>NPAAA clade</taxon>
        <taxon>Hologalegina</taxon>
        <taxon>IRL clade</taxon>
        <taxon>Cicereae</taxon>
        <taxon>Cicer</taxon>
    </lineage>
</organism>
<feature type="region of interest" description="Disordered" evidence="4">
    <location>
        <begin position="448"/>
        <end position="475"/>
    </location>
</feature>
<proteinExistence type="predicted"/>
<dbReference type="Proteomes" id="UP000087171">
    <property type="component" value="Chromosome Ca4"/>
</dbReference>
<dbReference type="InterPro" id="IPR015943">
    <property type="entry name" value="WD40/YVTN_repeat-like_dom_sf"/>
</dbReference>
<dbReference type="RefSeq" id="XP_004499108.1">
    <property type="nucleotide sequence ID" value="XM_004499051.2"/>
</dbReference>
<dbReference type="PROSITE" id="PS50082">
    <property type="entry name" value="WD_REPEATS_2"/>
    <property type="match status" value="4"/>
</dbReference>
<dbReference type="STRING" id="3827.A0A1S2Y4C2"/>
<evidence type="ECO:0000313" key="5">
    <source>
        <dbReference type="Proteomes" id="UP000087171"/>
    </source>
</evidence>
<name>A0A1S2Y4C2_CICAR</name>
<evidence type="ECO:0000256" key="1">
    <source>
        <dbReference type="ARBA" id="ARBA00022574"/>
    </source>
</evidence>
<dbReference type="KEGG" id="cam:101495885"/>
<keyword evidence="5" id="KW-1185">Reference proteome</keyword>
<feature type="compositionally biased region" description="Polar residues" evidence="4">
    <location>
        <begin position="37"/>
        <end position="50"/>
    </location>
</feature>
<feature type="repeat" description="WD" evidence="3">
    <location>
        <begin position="356"/>
        <end position="385"/>
    </location>
</feature>
<evidence type="ECO:0000313" key="6">
    <source>
        <dbReference type="RefSeq" id="XP_004499108.1"/>
    </source>
</evidence>
<reference evidence="5" key="1">
    <citation type="journal article" date="2013" name="Nat. Biotechnol.">
        <title>Draft genome sequence of chickpea (Cicer arietinum) provides a resource for trait improvement.</title>
        <authorList>
            <person name="Varshney R.K."/>
            <person name="Song C."/>
            <person name="Saxena R.K."/>
            <person name="Azam S."/>
            <person name="Yu S."/>
            <person name="Sharpe A.G."/>
            <person name="Cannon S."/>
            <person name="Baek J."/>
            <person name="Rosen B.D."/>
            <person name="Tar'an B."/>
            <person name="Millan T."/>
            <person name="Zhang X."/>
            <person name="Ramsay L.D."/>
            <person name="Iwata A."/>
            <person name="Wang Y."/>
            <person name="Nelson W."/>
            <person name="Farmer A.D."/>
            <person name="Gaur P.M."/>
            <person name="Soderlund C."/>
            <person name="Penmetsa R.V."/>
            <person name="Xu C."/>
            <person name="Bharti A.K."/>
            <person name="He W."/>
            <person name="Winter P."/>
            <person name="Zhao S."/>
            <person name="Hane J.K."/>
            <person name="Carrasquilla-Garcia N."/>
            <person name="Condie J.A."/>
            <person name="Upadhyaya H.D."/>
            <person name="Luo M.C."/>
            <person name="Thudi M."/>
            <person name="Gowda C.L."/>
            <person name="Singh N.P."/>
            <person name="Lichtenzveig J."/>
            <person name="Gali K.K."/>
            <person name="Rubio J."/>
            <person name="Nadarajan N."/>
            <person name="Dolezel J."/>
            <person name="Bansal K.C."/>
            <person name="Xu X."/>
            <person name="Edwards D."/>
            <person name="Zhang G."/>
            <person name="Kahl G."/>
            <person name="Gil J."/>
            <person name="Singh K.B."/>
            <person name="Datta S.K."/>
            <person name="Jackson S.A."/>
            <person name="Wang J."/>
            <person name="Cook D.R."/>
        </authorList>
    </citation>
    <scope>NUCLEOTIDE SEQUENCE [LARGE SCALE GENOMIC DNA]</scope>
    <source>
        <strain evidence="5">cv. CDC Frontier</strain>
    </source>
</reference>
<feature type="compositionally biased region" description="Polar residues" evidence="4">
    <location>
        <begin position="84"/>
        <end position="96"/>
    </location>
</feature>
<dbReference type="PaxDb" id="3827-XP_004499108.1"/>
<dbReference type="OrthoDB" id="674604at2759"/>
<dbReference type="AlphaFoldDB" id="A0A1S2Y4C2"/>
<accession>A0A1S2Y4C2</accession>
<sequence length="475" mass="52264">MIVREETKGDIMFSDNKNKNNGNKNNNNNTNIPRPQFMQSEPRLSTTDALTDTMRSSSAASPMSPYNYDSGRLSGDSSPMMMSPWNQSKSSPFSKPQWSECEEAVPQNSIIGSLVREEGHIYSLAASGDLLYTGSDSKNIRVWKNLQEYCGFKSNSGLVKAIIISGQKIFTGHQDGKIRVWKVSIKNPSVHKRAGTLPTLKDIFKSSIKPSNYVEVRKHRTALWIKHSDAVSCLSLSPDKNYLYSASWDRTIKVWRIADSKCLESITSHEDAVNSVVCGNDGVVFSGSADGTVKVWRRESRGKGTKHVPVKTLLKQECAVTALAVEPTGSMVYCGASDGLVNFWERDKQFAHGGVLKGHKLAVLCLSAAGTLVFSGSADKTICVWRRDGVIHTCVSVLTGHDGPVKCLAVEHDRESDARGEQRWILYSGSLDKSVKVWSVSESLQHNRMTSDVDSLPSESDSSYSSGRAGNKKRN</sequence>
<dbReference type="InterPro" id="IPR001680">
    <property type="entry name" value="WD40_rpt"/>
</dbReference>
<evidence type="ECO:0000256" key="3">
    <source>
        <dbReference type="PROSITE-ProRule" id="PRU00221"/>
    </source>
</evidence>
<reference evidence="6" key="2">
    <citation type="submission" date="2025-08" db="UniProtKB">
        <authorList>
            <consortium name="RefSeq"/>
        </authorList>
    </citation>
    <scope>IDENTIFICATION</scope>
    <source>
        <tissue evidence="6">Etiolated seedlings</tissue>
    </source>
</reference>
<dbReference type="SMART" id="SM00320">
    <property type="entry name" value="WD40"/>
    <property type="match status" value="7"/>
</dbReference>
<dbReference type="Gene3D" id="2.130.10.10">
    <property type="entry name" value="YVTN repeat-like/Quinoprotein amine dehydrogenase"/>
    <property type="match status" value="3"/>
</dbReference>
<dbReference type="InterPro" id="IPR045182">
    <property type="entry name" value="JINGUBANG-like"/>
</dbReference>
<evidence type="ECO:0000256" key="4">
    <source>
        <dbReference type="SAM" id="MobiDB-lite"/>
    </source>
</evidence>
<feature type="compositionally biased region" description="Low complexity" evidence="4">
    <location>
        <begin position="452"/>
        <end position="466"/>
    </location>
</feature>
<dbReference type="Pfam" id="PF00400">
    <property type="entry name" value="WD40"/>
    <property type="match status" value="6"/>
</dbReference>
<protein>
    <submittedName>
        <fullName evidence="6">Protein JINGUBANG</fullName>
    </submittedName>
</protein>
<feature type="repeat" description="WD" evidence="3">
    <location>
        <begin position="224"/>
        <end position="265"/>
    </location>
</feature>
<dbReference type="PANTHER" id="PTHR22844">
    <property type="entry name" value="F-BOX AND WD40 DOMAIN PROTEIN"/>
    <property type="match status" value="1"/>
</dbReference>
<dbReference type="PRINTS" id="PR00320">
    <property type="entry name" value="GPROTEINBRPT"/>
</dbReference>
<dbReference type="SUPFAM" id="SSF50978">
    <property type="entry name" value="WD40 repeat-like"/>
    <property type="match status" value="1"/>
</dbReference>
<dbReference type="CDD" id="cd00200">
    <property type="entry name" value="WD40"/>
    <property type="match status" value="1"/>
</dbReference>
<dbReference type="InterPro" id="IPR020472">
    <property type="entry name" value="WD40_PAC1"/>
</dbReference>
<gene>
    <name evidence="6" type="primary">LOC101495885</name>
</gene>
<feature type="compositionally biased region" description="Low complexity" evidence="4">
    <location>
        <begin position="54"/>
        <end position="65"/>
    </location>
</feature>
<dbReference type="FunFam" id="2.130.10.10:FF:000775">
    <property type="entry name" value="BnaA09g28200D protein"/>
    <property type="match status" value="1"/>
</dbReference>
<keyword evidence="1 3" id="KW-0853">WD repeat</keyword>
<feature type="repeat" description="WD" evidence="3">
    <location>
        <begin position="266"/>
        <end position="296"/>
    </location>
</feature>
<feature type="compositionally biased region" description="Low complexity" evidence="4">
    <location>
        <begin position="19"/>
        <end position="31"/>
    </location>
</feature>
<feature type="repeat" description="WD" evidence="3">
    <location>
        <begin position="313"/>
        <end position="345"/>
    </location>
</feature>
<dbReference type="PROSITE" id="PS50294">
    <property type="entry name" value="WD_REPEATS_REGION"/>
    <property type="match status" value="2"/>
</dbReference>
<dbReference type="GeneID" id="101495885"/>
<dbReference type="PANTHER" id="PTHR22844:SF336">
    <property type="entry name" value="PROTEIN JINGUBANG"/>
    <property type="match status" value="1"/>
</dbReference>
<dbReference type="eggNOG" id="KOG4155">
    <property type="taxonomic scope" value="Eukaryota"/>
</dbReference>
<feature type="region of interest" description="Disordered" evidence="4">
    <location>
        <begin position="1"/>
        <end position="96"/>
    </location>
</feature>
<dbReference type="InterPro" id="IPR036322">
    <property type="entry name" value="WD40_repeat_dom_sf"/>
</dbReference>
<evidence type="ECO:0000256" key="2">
    <source>
        <dbReference type="ARBA" id="ARBA00022737"/>
    </source>
</evidence>